<protein>
    <submittedName>
        <fullName evidence="2">Uncharacterized protein</fullName>
    </submittedName>
</protein>
<dbReference type="Proteomes" id="UP000606889">
    <property type="component" value="Unassembled WGS sequence"/>
</dbReference>
<proteinExistence type="predicted"/>
<name>A0ABR7EGE5_9FIRM</name>
<accession>A0ABR7EGE5</accession>
<evidence type="ECO:0000313" key="2">
    <source>
        <dbReference type="EMBL" id="MBC5648114.1"/>
    </source>
</evidence>
<feature type="region of interest" description="Disordered" evidence="1">
    <location>
        <begin position="43"/>
        <end position="62"/>
    </location>
</feature>
<sequence>MEKQDINILGHISNGYFPTKRVTGRIASGWSRPAQRACLSWWPDGGSTASRETATAPPHDKTLLRKNSVKVVAI</sequence>
<keyword evidence="3" id="KW-1185">Reference proteome</keyword>
<dbReference type="RefSeq" id="WP_186857631.1">
    <property type="nucleotide sequence ID" value="NZ_JACOON010000003.1"/>
</dbReference>
<organism evidence="2 3">
    <name type="scientific">Christensenella tenuis</name>
    <dbReference type="NCBI Taxonomy" id="2763033"/>
    <lineage>
        <taxon>Bacteria</taxon>
        <taxon>Bacillati</taxon>
        <taxon>Bacillota</taxon>
        <taxon>Clostridia</taxon>
        <taxon>Christensenellales</taxon>
        <taxon>Christensenellaceae</taxon>
        <taxon>Christensenella</taxon>
    </lineage>
</organism>
<dbReference type="EMBL" id="JACOON010000003">
    <property type="protein sequence ID" value="MBC5648114.1"/>
    <property type="molecule type" value="Genomic_DNA"/>
</dbReference>
<evidence type="ECO:0000313" key="3">
    <source>
        <dbReference type="Proteomes" id="UP000606889"/>
    </source>
</evidence>
<evidence type="ECO:0000256" key="1">
    <source>
        <dbReference type="SAM" id="MobiDB-lite"/>
    </source>
</evidence>
<gene>
    <name evidence="2" type="ORF">H8S18_07165</name>
</gene>
<reference evidence="2 3" key="1">
    <citation type="submission" date="2020-08" db="EMBL/GenBank/DDBJ databases">
        <title>Genome public.</title>
        <authorList>
            <person name="Liu C."/>
            <person name="Sun Q."/>
        </authorList>
    </citation>
    <scope>NUCLEOTIDE SEQUENCE [LARGE SCALE GENOMIC DNA]</scope>
    <source>
        <strain evidence="2 3">NSJ-35</strain>
    </source>
</reference>
<comment type="caution">
    <text evidence="2">The sequence shown here is derived from an EMBL/GenBank/DDBJ whole genome shotgun (WGS) entry which is preliminary data.</text>
</comment>